<feature type="transmembrane region" description="Helical" evidence="1">
    <location>
        <begin position="297"/>
        <end position="317"/>
    </location>
</feature>
<sequence length="337" mass="39038">MNLETECLQYLQSSDRSLESLNMYSTVRDMFFKFNTALPSSAPAERVFSYGGMSSPHINRVRLVTGSWILAGLFLTNNYQGNNIDQLTTPLTPKTIENFEEVFGNNLTVFSMPVYYKALKDFLALDDQRAWDQRAWSVESVTISDIYLRKQVNRDLSEAKIALKHIIRVPKNWMETKKMIEFDFYISKIAECGRDVFVDTYDLVQKLRFGLIKRNVNKATIATSKVSYGIRNHLWKFYIVRIPGETLDRRYLSLVQSGVFHLWKEWKFRIDMWNDTIQAAKLELPPSAKALSIADNIAVVFYLHLGLLLVSCTLFLVEIQKFISPKMVCFTRQKTSV</sequence>
<protein>
    <submittedName>
        <fullName evidence="2">Uncharacterized protein</fullName>
    </submittedName>
</protein>
<reference evidence="2 3" key="1">
    <citation type="journal article" date="2016" name="Genome Biol. Evol.">
        <title>Gene Family Evolution Reflects Adaptation to Soil Environmental Stressors in the Genome of the Collembolan Orchesella cincta.</title>
        <authorList>
            <person name="Faddeeva-Vakhrusheva A."/>
            <person name="Derks M.F."/>
            <person name="Anvar S.Y."/>
            <person name="Agamennone V."/>
            <person name="Suring W."/>
            <person name="Smit S."/>
            <person name="van Straalen N.M."/>
            <person name="Roelofs D."/>
        </authorList>
    </citation>
    <scope>NUCLEOTIDE SEQUENCE [LARGE SCALE GENOMIC DNA]</scope>
    <source>
        <tissue evidence="2">Mixed pool</tissue>
    </source>
</reference>
<evidence type="ECO:0000313" key="3">
    <source>
        <dbReference type="Proteomes" id="UP000094527"/>
    </source>
</evidence>
<organism evidence="2 3">
    <name type="scientific">Orchesella cincta</name>
    <name type="common">Springtail</name>
    <name type="synonym">Podura cincta</name>
    <dbReference type="NCBI Taxonomy" id="48709"/>
    <lineage>
        <taxon>Eukaryota</taxon>
        <taxon>Metazoa</taxon>
        <taxon>Ecdysozoa</taxon>
        <taxon>Arthropoda</taxon>
        <taxon>Hexapoda</taxon>
        <taxon>Collembola</taxon>
        <taxon>Entomobryomorpha</taxon>
        <taxon>Entomobryoidea</taxon>
        <taxon>Orchesellidae</taxon>
        <taxon>Orchesellinae</taxon>
        <taxon>Orchesella</taxon>
    </lineage>
</organism>
<evidence type="ECO:0000256" key="1">
    <source>
        <dbReference type="SAM" id="Phobius"/>
    </source>
</evidence>
<keyword evidence="1" id="KW-0812">Transmembrane</keyword>
<proteinExistence type="predicted"/>
<accession>A0A1D2M1H7</accession>
<dbReference type="Proteomes" id="UP000094527">
    <property type="component" value="Unassembled WGS sequence"/>
</dbReference>
<gene>
    <name evidence="2" type="ORF">Ocin01_19867</name>
</gene>
<dbReference type="Gene3D" id="1.10.287.70">
    <property type="match status" value="1"/>
</dbReference>
<name>A0A1D2M1H7_ORCCI</name>
<dbReference type="OMA" id="RIDMWND"/>
<keyword evidence="3" id="KW-1185">Reference proteome</keyword>
<dbReference type="EMBL" id="LJIJ01007116">
    <property type="protein sequence ID" value="ODM86814.1"/>
    <property type="molecule type" value="Genomic_DNA"/>
</dbReference>
<keyword evidence="1" id="KW-1133">Transmembrane helix</keyword>
<comment type="caution">
    <text evidence="2">The sequence shown here is derived from an EMBL/GenBank/DDBJ whole genome shotgun (WGS) entry which is preliminary data.</text>
</comment>
<evidence type="ECO:0000313" key="2">
    <source>
        <dbReference type="EMBL" id="ODM86814.1"/>
    </source>
</evidence>
<dbReference type="AlphaFoldDB" id="A0A1D2M1H7"/>
<keyword evidence="1" id="KW-0472">Membrane</keyword>